<dbReference type="InterPro" id="IPR002123">
    <property type="entry name" value="Plipid/glycerol_acylTrfase"/>
</dbReference>
<protein>
    <submittedName>
        <fullName evidence="5">2-acyl-glycerophospho-ethanolamine acyltransferase</fullName>
    </submittedName>
</protein>
<accession>A0A517NI38</accession>
<dbReference type="OrthoDB" id="9803035at2"/>
<evidence type="ECO:0000256" key="1">
    <source>
        <dbReference type="ARBA" id="ARBA00005189"/>
    </source>
</evidence>
<dbReference type="PANTHER" id="PTHR10434:SF40">
    <property type="entry name" value="1-ACYL-SN-GLYCEROL-3-PHOSPHATE ACYLTRANSFERASE"/>
    <property type="match status" value="1"/>
</dbReference>
<dbReference type="AlphaFoldDB" id="A0A517NI38"/>
<evidence type="ECO:0000256" key="3">
    <source>
        <dbReference type="ARBA" id="ARBA00023315"/>
    </source>
</evidence>
<dbReference type="PANTHER" id="PTHR10434">
    <property type="entry name" value="1-ACYL-SN-GLYCEROL-3-PHOSPHATE ACYLTRANSFERASE"/>
    <property type="match status" value="1"/>
</dbReference>
<dbReference type="GO" id="GO:0003841">
    <property type="term" value="F:1-acylglycerol-3-phosphate O-acyltransferase activity"/>
    <property type="evidence" value="ECO:0007669"/>
    <property type="project" value="TreeGrafter"/>
</dbReference>
<feature type="domain" description="Phospholipid/glycerol acyltransferase" evidence="4">
    <location>
        <begin position="69"/>
        <end position="186"/>
    </location>
</feature>
<evidence type="ECO:0000259" key="4">
    <source>
        <dbReference type="SMART" id="SM00563"/>
    </source>
</evidence>
<evidence type="ECO:0000313" key="5">
    <source>
        <dbReference type="EMBL" id="QDT06802.1"/>
    </source>
</evidence>
<dbReference type="SMART" id="SM00563">
    <property type="entry name" value="PlsC"/>
    <property type="match status" value="1"/>
</dbReference>
<dbReference type="EMBL" id="CP036525">
    <property type="protein sequence ID" value="QDT06802.1"/>
    <property type="molecule type" value="Genomic_DNA"/>
</dbReference>
<reference evidence="5 6" key="1">
    <citation type="submission" date="2019-02" db="EMBL/GenBank/DDBJ databases">
        <title>Deep-cultivation of Planctomycetes and their phenomic and genomic characterization uncovers novel biology.</title>
        <authorList>
            <person name="Wiegand S."/>
            <person name="Jogler M."/>
            <person name="Boedeker C."/>
            <person name="Pinto D."/>
            <person name="Vollmers J."/>
            <person name="Rivas-Marin E."/>
            <person name="Kohn T."/>
            <person name="Peeters S.H."/>
            <person name="Heuer A."/>
            <person name="Rast P."/>
            <person name="Oberbeckmann S."/>
            <person name="Bunk B."/>
            <person name="Jeske O."/>
            <person name="Meyerdierks A."/>
            <person name="Storesund J.E."/>
            <person name="Kallscheuer N."/>
            <person name="Luecker S."/>
            <person name="Lage O.M."/>
            <person name="Pohl T."/>
            <person name="Merkel B.J."/>
            <person name="Hornburger P."/>
            <person name="Mueller R.-W."/>
            <person name="Bruemmer F."/>
            <person name="Labrenz M."/>
            <person name="Spormann A.M."/>
            <person name="Op den Camp H."/>
            <person name="Overmann J."/>
            <person name="Amann R."/>
            <person name="Jetten M.S.M."/>
            <person name="Mascher T."/>
            <person name="Medema M.H."/>
            <person name="Devos D.P."/>
            <person name="Kaster A.-K."/>
            <person name="Ovreas L."/>
            <person name="Rohde M."/>
            <person name="Galperin M.Y."/>
            <person name="Jogler C."/>
        </authorList>
    </citation>
    <scope>NUCLEOTIDE SEQUENCE [LARGE SCALE GENOMIC DNA]</scope>
    <source>
        <strain evidence="5 6">K22_7</strain>
    </source>
</reference>
<gene>
    <name evidence="5" type="ORF">K227x_52180</name>
</gene>
<dbReference type="KEGG" id="rlc:K227x_52180"/>
<keyword evidence="2 5" id="KW-0808">Transferase</keyword>
<dbReference type="CDD" id="cd07989">
    <property type="entry name" value="LPLAT_AGPAT-like"/>
    <property type="match status" value="1"/>
</dbReference>
<name>A0A517NI38_9BACT</name>
<keyword evidence="6" id="KW-1185">Reference proteome</keyword>
<proteinExistence type="predicted"/>
<organism evidence="5 6">
    <name type="scientific">Rubripirellula lacrimiformis</name>
    <dbReference type="NCBI Taxonomy" id="1930273"/>
    <lineage>
        <taxon>Bacteria</taxon>
        <taxon>Pseudomonadati</taxon>
        <taxon>Planctomycetota</taxon>
        <taxon>Planctomycetia</taxon>
        <taxon>Pirellulales</taxon>
        <taxon>Pirellulaceae</taxon>
        <taxon>Rubripirellula</taxon>
    </lineage>
</organism>
<sequence>MVGRTFPTLHFYQQFVRNVLRSSRVAKRGRYDNETWSRTSFEVLRALESVGITVEVAGTGNLQSLHSPCVFVGNHMSMLETIVLPAIVQPICDVTFVVKQSLVDYPVFRHILGSRNPIAVSRVNAREDFKVVMTQGAERLQRGISVVVFPQTTRSTSFDPSQFNSIGIKLASRCGVPVIPIALRTDAWGNGKRIKDLGPIDPSKTVHFEFGSPIDVVGRGEAQHQQVIEFIESRLASWAD</sequence>
<comment type="pathway">
    <text evidence="1">Lipid metabolism.</text>
</comment>
<evidence type="ECO:0000313" key="6">
    <source>
        <dbReference type="Proteomes" id="UP000318538"/>
    </source>
</evidence>
<dbReference type="Proteomes" id="UP000318538">
    <property type="component" value="Chromosome"/>
</dbReference>
<keyword evidence="3 5" id="KW-0012">Acyltransferase</keyword>
<dbReference type="GO" id="GO:0006654">
    <property type="term" value="P:phosphatidic acid biosynthetic process"/>
    <property type="evidence" value="ECO:0007669"/>
    <property type="project" value="TreeGrafter"/>
</dbReference>
<evidence type="ECO:0000256" key="2">
    <source>
        <dbReference type="ARBA" id="ARBA00022679"/>
    </source>
</evidence>
<dbReference type="Pfam" id="PF01553">
    <property type="entry name" value="Acyltransferase"/>
    <property type="match status" value="1"/>
</dbReference>
<dbReference type="SUPFAM" id="SSF69593">
    <property type="entry name" value="Glycerol-3-phosphate (1)-acyltransferase"/>
    <property type="match status" value="1"/>
</dbReference>